<sequence>MLTNIRSKIKRRSRMTGGALYDIAIATILVSAILSTIVLSILIHRVSTNLDHLYTQTNQVSGVEYMAELEKKIYTQVIKEAMEFAPKGKSIYQLRGAAQTEAQRVLDRLTKHYRVPRYVIPGIKFRPVLDTTGDAGAVTECDNPKYPIKYMFLNEILFLRNYEEYMHVIIPHEAAHLFVCLRGGYKEYAHGSEWKSVMRDLGFRKPEILHSLDTDPVYQFQYRLGKLFPPHNHPGRPVIM</sequence>
<organism evidence="3">
    <name type="scientific">marine sediment metagenome</name>
    <dbReference type="NCBI Taxonomy" id="412755"/>
    <lineage>
        <taxon>unclassified sequences</taxon>
        <taxon>metagenomes</taxon>
        <taxon>ecological metagenomes</taxon>
    </lineage>
</organism>
<name>A0A0F9JU98_9ZZZZ</name>
<evidence type="ECO:0000256" key="1">
    <source>
        <dbReference type="SAM" id="Phobius"/>
    </source>
</evidence>
<proteinExistence type="predicted"/>
<evidence type="ECO:0000313" key="3">
    <source>
        <dbReference type="EMBL" id="KKM02523.1"/>
    </source>
</evidence>
<dbReference type="AlphaFoldDB" id="A0A0F9JU98"/>
<keyword evidence="1" id="KW-0812">Transmembrane</keyword>
<accession>A0A0F9JU98</accession>
<dbReference type="EMBL" id="LAZR01016906">
    <property type="protein sequence ID" value="KKM02523.1"/>
    <property type="molecule type" value="Genomic_DNA"/>
</dbReference>
<dbReference type="Pfam" id="PF10263">
    <property type="entry name" value="SprT-like"/>
    <property type="match status" value="1"/>
</dbReference>
<keyword evidence="1" id="KW-0472">Membrane</keyword>
<keyword evidence="1" id="KW-1133">Transmembrane helix</keyword>
<feature type="transmembrane region" description="Helical" evidence="1">
    <location>
        <begin position="20"/>
        <end position="43"/>
    </location>
</feature>
<comment type="caution">
    <text evidence="3">The sequence shown here is derived from an EMBL/GenBank/DDBJ whole genome shotgun (WGS) entry which is preliminary data.</text>
</comment>
<dbReference type="InterPro" id="IPR006640">
    <property type="entry name" value="SprT-like_domain"/>
</dbReference>
<evidence type="ECO:0000259" key="2">
    <source>
        <dbReference type="Pfam" id="PF10263"/>
    </source>
</evidence>
<gene>
    <name evidence="3" type="ORF">LCGC14_1783560</name>
</gene>
<dbReference type="GO" id="GO:0006950">
    <property type="term" value="P:response to stress"/>
    <property type="evidence" value="ECO:0007669"/>
    <property type="project" value="UniProtKB-ARBA"/>
</dbReference>
<feature type="domain" description="SprT-like" evidence="2">
    <location>
        <begin position="153"/>
        <end position="203"/>
    </location>
</feature>
<reference evidence="3" key="1">
    <citation type="journal article" date="2015" name="Nature">
        <title>Complex archaea that bridge the gap between prokaryotes and eukaryotes.</title>
        <authorList>
            <person name="Spang A."/>
            <person name="Saw J.H."/>
            <person name="Jorgensen S.L."/>
            <person name="Zaremba-Niedzwiedzka K."/>
            <person name="Martijn J."/>
            <person name="Lind A.E."/>
            <person name="van Eijk R."/>
            <person name="Schleper C."/>
            <person name="Guy L."/>
            <person name="Ettema T.J."/>
        </authorList>
    </citation>
    <scope>NUCLEOTIDE SEQUENCE</scope>
</reference>
<protein>
    <recommendedName>
        <fullName evidence="2">SprT-like domain-containing protein</fullName>
    </recommendedName>
</protein>